<accession>A0ABN0R6B1</accession>
<reference evidence="2 3" key="1">
    <citation type="submission" date="2014-01" db="EMBL/GenBank/DDBJ databases">
        <authorList>
            <person name="Dobos K."/>
            <person name="Lenaerts A."/>
            <person name="Ordway D."/>
            <person name="DeGroote M.A."/>
            <person name="Parker T."/>
            <person name="Sizemore C."/>
            <person name="Tallon L.J."/>
            <person name="Sadzewicz L.K."/>
            <person name="Sengamalay N."/>
            <person name="Fraser C.M."/>
            <person name="Hine E."/>
            <person name="Shefchek K.A."/>
            <person name="Das S.P."/>
            <person name="Tettelin H."/>
        </authorList>
    </citation>
    <scope>NUCLEOTIDE SEQUENCE [LARGE SCALE GENOMIC DNA]</scope>
    <source>
        <strain evidence="2 3">Harvey</strain>
    </source>
</reference>
<sequence>MLAPISGSRGNRPTRRRIGSLYPPNCRPNVEIIWSPVR</sequence>
<evidence type="ECO:0000256" key="1">
    <source>
        <dbReference type="SAM" id="MobiDB-lite"/>
    </source>
</evidence>
<comment type="caution">
    <text evidence="2">The sequence shown here is derived from an EMBL/GenBank/DDBJ whole genome shotgun (WGS) entry which is preliminary data.</text>
</comment>
<evidence type="ECO:0000313" key="2">
    <source>
        <dbReference type="EMBL" id="EUA92647.1"/>
    </source>
</evidence>
<organism evidence="2 3">
    <name type="scientific">Mycobacterium ulcerans str. Harvey</name>
    <dbReference type="NCBI Taxonomy" id="1299332"/>
    <lineage>
        <taxon>Bacteria</taxon>
        <taxon>Bacillati</taxon>
        <taxon>Actinomycetota</taxon>
        <taxon>Actinomycetes</taxon>
        <taxon>Mycobacteriales</taxon>
        <taxon>Mycobacteriaceae</taxon>
        <taxon>Mycobacterium</taxon>
        <taxon>Mycobacterium ulcerans group</taxon>
    </lineage>
</organism>
<proteinExistence type="predicted"/>
<dbReference type="Proteomes" id="UP000020681">
    <property type="component" value="Unassembled WGS sequence"/>
</dbReference>
<keyword evidence="3" id="KW-1185">Reference proteome</keyword>
<name>A0ABN0R6B1_MYCUL</name>
<protein>
    <submittedName>
        <fullName evidence="2">Uncharacterized protein</fullName>
    </submittedName>
</protein>
<feature type="region of interest" description="Disordered" evidence="1">
    <location>
        <begin position="1"/>
        <end position="21"/>
    </location>
</feature>
<dbReference type="EMBL" id="JAOL01000072">
    <property type="protein sequence ID" value="EUA92647.1"/>
    <property type="molecule type" value="Genomic_DNA"/>
</dbReference>
<gene>
    <name evidence="2" type="ORF">I551_0901</name>
</gene>
<evidence type="ECO:0000313" key="3">
    <source>
        <dbReference type="Proteomes" id="UP000020681"/>
    </source>
</evidence>